<dbReference type="Pfam" id="PF01943">
    <property type="entry name" value="Polysacc_synt"/>
    <property type="match status" value="1"/>
</dbReference>
<dbReference type="RefSeq" id="WP_377876248.1">
    <property type="nucleotide sequence ID" value="NZ_JBHMAY010000092.1"/>
</dbReference>
<feature type="transmembrane region" description="Helical" evidence="7">
    <location>
        <begin position="372"/>
        <end position="389"/>
    </location>
</feature>
<feature type="region of interest" description="Disordered" evidence="6">
    <location>
        <begin position="425"/>
        <end position="448"/>
    </location>
</feature>
<feature type="compositionally biased region" description="Basic residues" evidence="6">
    <location>
        <begin position="436"/>
        <end position="448"/>
    </location>
</feature>
<keyword evidence="2" id="KW-1003">Cell membrane</keyword>
<reference evidence="9" key="1">
    <citation type="journal article" date="2019" name="Int. J. Syst. Evol. Microbiol.">
        <title>The Global Catalogue of Microorganisms (GCM) 10K type strain sequencing project: providing services to taxonomists for standard genome sequencing and annotation.</title>
        <authorList>
            <consortium name="The Broad Institute Genomics Platform"/>
            <consortium name="The Broad Institute Genome Sequencing Center for Infectious Disease"/>
            <person name="Wu L."/>
            <person name="Ma J."/>
        </authorList>
    </citation>
    <scope>NUCLEOTIDE SEQUENCE [LARGE SCALE GENOMIC DNA]</scope>
    <source>
        <strain evidence="9">CGMCC 4.7682</strain>
    </source>
</reference>
<name>A0ABV7QTI1_9PSEU</name>
<evidence type="ECO:0000256" key="5">
    <source>
        <dbReference type="ARBA" id="ARBA00023136"/>
    </source>
</evidence>
<feature type="transmembrane region" description="Helical" evidence="7">
    <location>
        <begin position="55"/>
        <end position="75"/>
    </location>
</feature>
<dbReference type="PANTHER" id="PTHR30250:SF11">
    <property type="entry name" value="O-ANTIGEN TRANSPORTER-RELATED"/>
    <property type="match status" value="1"/>
</dbReference>
<evidence type="ECO:0000256" key="6">
    <source>
        <dbReference type="SAM" id="MobiDB-lite"/>
    </source>
</evidence>
<accession>A0ABV7QTI1</accession>
<sequence>MTALAGPVPSFAARLKSDPLVRNSFFLMATTALGAGSGFVFWIVVARLYPPAEVGWASSLLSAVTLLSYFSGLGLSSSLVRYLPTTLSRSAHVSTALTSVAVTGTVLGAGFALVAPLVSPGLSFLSGSFPEVALFALLAMAVSQNLLTDSVFVALRAAKYNMLLNGVLMSVVKIGLPIVFVGAGAIGIFLSSTVASAVAAIASVVVIRQRLRIPVRPRLYPATLRSTLSYSLGNYASSCLNLVPLLVIPLLVLRSLGPEASAAYFVAFQIANFVNAVPFAVGEALFAEGSHEQEDLKHLAKRSALLILSIVVPAVSITAALAKPVLTLFGASYAADARNCLVVLAVSAFAVAFNTWSGFLLKVTRQLPAMNLSNLVYAVVTVGLAALGARHSLVWIAAAWGVGNLASGLVAVAALALRGFRLAPSDKGGSDEDRAHRQRRLRGRRRGA</sequence>
<evidence type="ECO:0000313" key="9">
    <source>
        <dbReference type="Proteomes" id="UP001595764"/>
    </source>
</evidence>
<evidence type="ECO:0000256" key="3">
    <source>
        <dbReference type="ARBA" id="ARBA00022692"/>
    </source>
</evidence>
<feature type="transmembrane region" description="Helical" evidence="7">
    <location>
        <begin position="299"/>
        <end position="321"/>
    </location>
</feature>
<protein>
    <submittedName>
        <fullName evidence="8">Oligosaccharide flippase family protein</fullName>
    </submittedName>
</protein>
<evidence type="ECO:0000256" key="4">
    <source>
        <dbReference type="ARBA" id="ARBA00022989"/>
    </source>
</evidence>
<evidence type="ECO:0000313" key="8">
    <source>
        <dbReference type="EMBL" id="MFC3515147.1"/>
    </source>
</evidence>
<feature type="transmembrane region" description="Helical" evidence="7">
    <location>
        <begin position="264"/>
        <end position="287"/>
    </location>
</feature>
<feature type="transmembrane region" description="Helical" evidence="7">
    <location>
        <begin position="96"/>
        <end position="118"/>
    </location>
</feature>
<evidence type="ECO:0000256" key="2">
    <source>
        <dbReference type="ARBA" id="ARBA00022475"/>
    </source>
</evidence>
<keyword evidence="3 7" id="KW-0812">Transmembrane</keyword>
<dbReference type="EMBL" id="JBHRWI010000048">
    <property type="protein sequence ID" value="MFC3515147.1"/>
    <property type="molecule type" value="Genomic_DNA"/>
</dbReference>
<proteinExistence type="predicted"/>
<comment type="caution">
    <text evidence="8">The sequence shown here is derived from an EMBL/GenBank/DDBJ whole genome shotgun (WGS) entry which is preliminary data.</text>
</comment>
<evidence type="ECO:0000256" key="1">
    <source>
        <dbReference type="ARBA" id="ARBA00004651"/>
    </source>
</evidence>
<feature type="transmembrane region" description="Helical" evidence="7">
    <location>
        <begin position="395"/>
        <end position="417"/>
    </location>
</feature>
<comment type="subcellular location">
    <subcellularLocation>
        <location evidence="1">Cell membrane</location>
        <topology evidence="1">Multi-pass membrane protein</topology>
    </subcellularLocation>
</comment>
<keyword evidence="4 7" id="KW-1133">Transmembrane helix</keyword>
<keyword evidence="9" id="KW-1185">Reference proteome</keyword>
<organism evidence="8 9">
    <name type="scientific">Amycolatopsis halotolerans</name>
    <dbReference type="NCBI Taxonomy" id="330083"/>
    <lineage>
        <taxon>Bacteria</taxon>
        <taxon>Bacillati</taxon>
        <taxon>Actinomycetota</taxon>
        <taxon>Actinomycetes</taxon>
        <taxon>Pseudonocardiales</taxon>
        <taxon>Pseudonocardiaceae</taxon>
        <taxon>Amycolatopsis</taxon>
    </lineage>
</organism>
<feature type="transmembrane region" description="Helical" evidence="7">
    <location>
        <begin position="341"/>
        <end position="360"/>
    </location>
</feature>
<feature type="transmembrane region" description="Helical" evidence="7">
    <location>
        <begin position="133"/>
        <end position="155"/>
    </location>
</feature>
<evidence type="ECO:0000256" key="7">
    <source>
        <dbReference type="SAM" id="Phobius"/>
    </source>
</evidence>
<gene>
    <name evidence="8" type="ORF">ACFORO_33595</name>
</gene>
<dbReference type="PANTHER" id="PTHR30250">
    <property type="entry name" value="PST FAMILY PREDICTED COLANIC ACID TRANSPORTER"/>
    <property type="match status" value="1"/>
</dbReference>
<feature type="transmembrane region" description="Helical" evidence="7">
    <location>
        <begin position="25"/>
        <end position="49"/>
    </location>
</feature>
<feature type="transmembrane region" description="Helical" evidence="7">
    <location>
        <begin position="186"/>
        <end position="207"/>
    </location>
</feature>
<feature type="transmembrane region" description="Helical" evidence="7">
    <location>
        <begin position="162"/>
        <end position="180"/>
    </location>
</feature>
<dbReference type="InterPro" id="IPR002797">
    <property type="entry name" value="Polysacc_synth"/>
</dbReference>
<feature type="transmembrane region" description="Helical" evidence="7">
    <location>
        <begin position="228"/>
        <end position="252"/>
    </location>
</feature>
<dbReference type="Proteomes" id="UP001595764">
    <property type="component" value="Unassembled WGS sequence"/>
</dbReference>
<dbReference type="InterPro" id="IPR050833">
    <property type="entry name" value="Poly_Biosynth_Transport"/>
</dbReference>
<keyword evidence="5 7" id="KW-0472">Membrane</keyword>